<evidence type="ECO:0000259" key="1">
    <source>
        <dbReference type="Pfam" id="PF07002"/>
    </source>
</evidence>
<dbReference type="InterPro" id="IPR010734">
    <property type="entry name" value="Copine_C"/>
</dbReference>
<dbReference type="STRING" id="5722.A2FFS3"/>
<dbReference type="EMBL" id="DS113767">
    <property type="protein sequence ID" value="EAX96257.1"/>
    <property type="molecule type" value="Genomic_DNA"/>
</dbReference>
<dbReference type="RefSeq" id="XP_001309187.1">
    <property type="nucleotide sequence ID" value="XM_001309186.1"/>
</dbReference>
<protein>
    <recommendedName>
        <fullName evidence="1">Copine C-terminal domain-containing protein</fullName>
    </recommendedName>
</protein>
<dbReference type="PANTHER" id="PTHR10857:SF106">
    <property type="entry name" value="C2 DOMAIN-CONTAINING PROTEIN"/>
    <property type="match status" value="1"/>
</dbReference>
<accession>A2FFS3</accession>
<dbReference type="AlphaFoldDB" id="A2FFS3"/>
<dbReference type="GO" id="GO:0071277">
    <property type="term" value="P:cellular response to calcium ion"/>
    <property type="evidence" value="ECO:0000318"/>
    <property type="project" value="GO_Central"/>
</dbReference>
<reference evidence="2" key="1">
    <citation type="submission" date="2006-10" db="EMBL/GenBank/DDBJ databases">
        <authorList>
            <person name="Amadeo P."/>
            <person name="Zhao Q."/>
            <person name="Wortman J."/>
            <person name="Fraser-Liggett C."/>
            <person name="Carlton J."/>
        </authorList>
    </citation>
    <scope>NUCLEOTIDE SEQUENCE</scope>
    <source>
        <strain evidence="2">G3</strain>
    </source>
</reference>
<reference evidence="2" key="2">
    <citation type="journal article" date="2007" name="Science">
        <title>Draft genome sequence of the sexually transmitted pathogen Trichomonas vaginalis.</title>
        <authorList>
            <person name="Carlton J.M."/>
            <person name="Hirt R.P."/>
            <person name="Silva J.C."/>
            <person name="Delcher A.L."/>
            <person name="Schatz M."/>
            <person name="Zhao Q."/>
            <person name="Wortman J.R."/>
            <person name="Bidwell S.L."/>
            <person name="Alsmark U.C.M."/>
            <person name="Besteiro S."/>
            <person name="Sicheritz-Ponten T."/>
            <person name="Noel C.J."/>
            <person name="Dacks J.B."/>
            <person name="Foster P.G."/>
            <person name="Simillion C."/>
            <person name="Van de Peer Y."/>
            <person name="Miranda-Saavedra D."/>
            <person name="Barton G.J."/>
            <person name="Westrop G.D."/>
            <person name="Mueller S."/>
            <person name="Dessi D."/>
            <person name="Fiori P.L."/>
            <person name="Ren Q."/>
            <person name="Paulsen I."/>
            <person name="Zhang H."/>
            <person name="Bastida-Corcuera F.D."/>
            <person name="Simoes-Barbosa A."/>
            <person name="Brown M.T."/>
            <person name="Hayes R.D."/>
            <person name="Mukherjee M."/>
            <person name="Okumura C.Y."/>
            <person name="Schneider R."/>
            <person name="Smith A.J."/>
            <person name="Vanacova S."/>
            <person name="Villalvazo M."/>
            <person name="Haas B.J."/>
            <person name="Pertea M."/>
            <person name="Feldblyum T.V."/>
            <person name="Utterback T.R."/>
            <person name="Shu C.L."/>
            <person name="Osoegawa K."/>
            <person name="de Jong P.J."/>
            <person name="Hrdy I."/>
            <person name="Horvathova L."/>
            <person name="Zubacova Z."/>
            <person name="Dolezal P."/>
            <person name="Malik S.B."/>
            <person name="Logsdon J.M. Jr."/>
            <person name="Henze K."/>
            <person name="Gupta A."/>
            <person name="Wang C.C."/>
            <person name="Dunne R.L."/>
            <person name="Upcroft J.A."/>
            <person name="Upcroft P."/>
            <person name="White O."/>
            <person name="Salzberg S.L."/>
            <person name="Tang P."/>
            <person name="Chiu C.-H."/>
            <person name="Lee Y.-S."/>
            <person name="Embley T.M."/>
            <person name="Coombs G.H."/>
            <person name="Mottram J.C."/>
            <person name="Tachezy J."/>
            <person name="Fraser-Liggett C.M."/>
            <person name="Johnson P.J."/>
        </authorList>
    </citation>
    <scope>NUCLEOTIDE SEQUENCE [LARGE SCALE GENOMIC DNA]</scope>
    <source>
        <strain evidence="2">G3</strain>
    </source>
</reference>
<dbReference type="OrthoDB" id="5855668at2759"/>
<dbReference type="CDD" id="cd04047">
    <property type="entry name" value="C2B_Copine"/>
    <property type="match status" value="1"/>
</dbReference>
<dbReference type="eggNOG" id="KOG1327">
    <property type="taxonomic scope" value="Eukaryota"/>
</dbReference>
<dbReference type="GO" id="GO:0005544">
    <property type="term" value="F:calcium-dependent phospholipid binding"/>
    <property type="evidence" value="ECO:0000318"/>
    <property type="project" value="GO_Central"/>
</dbReference>
<keyword evidence="3" id="KW-1185">Reference proteome</keyword>
<dbReference type="Proteomes" id="UP000001542">
    <property type="component" value="Unassembled WGS sequence"/>
</dbReference>
<dbReference type="PANTHER" id="PTHR10857">
    <property type="entry name" value="COPINE"/>
    <property type="match status" value="1"/>
</dbReference>
<dbReference type="Pfam" id="PF07002">
    <property type="entry name" value="Copine"/>
    <property type="match status" value="1"/>
</dbReference>
<name>A2FFS3_TRIV3</name>
<dbReference type="SMR" id="A2FFS3"/>
<dbReference type="KEGG" id="tva:4754026"/>
<proteinExistence type="predicted"/>
<dbReference type="InterPro" id="IPR037768">
    <property type="entry name" value="C2B_Copine"/>
</dbReference>
<dbReference type="GO" id="GO:0005886">
    <property type="term" value="C:plasma membrane"/>
    <property type="evidence" value="ECO:0000318"/>
    <property type="project" value="GO_Central"/>
</dbReference>
<dbReference type="InParanoid" id="A2FFS3"/>
<evidence type="ECO:0000313" key="2">
    <source>
        <dbReference type="EMBL" id="EAX96257.1"/>
    </source>
</evidence>
<gene>
    <name evidence="2" type="ORF">TVAG_205440</name>
</gene>
<evidence type="ECO:0000313" key="3">
    <source>
        <dbReference type="Proteomes" id="UP000001542"/>
    </source>
</evidence>
<dbReference type="VEuPathDB" id="TrichDB:TVAGG3_0488860"/>
<sequence length="510" mass="57071">MSFSRYFKDDDEVVQLSLSAHIFTRGNVRQTTGCACAIYINDDPNYFITESAWSTKKPVFTTKMQIIPKLSTPQILRVILLEMTPTIKPIEEYTKFGEARIPLGRVLVSNGVAVTLSGAAAEVTIQVSQESTGRGVLSMIVAFYNMPKDHWLMKNYPELHICKQDSDSSHWKSVRSTEVIKRQDAGQWDPISIPCRSICNNDYSKKIRFKVVDHPDDGPVVPIGYADASVQDVSQFRNRVLTLTPYNPKVARCGNLIVRAATLIERLTFYGQLCKGLRFNFACAIDFASTNRPARDSKSLHYTTFGQDNAYQATINAIGGAIEPYSDGHPFHAWGFAAKYNRVMSQNFPLTLDGSEDLQGLKALQNAYWNIFESIVFDKPVLIVPSTQMAINRVKGSKNPGDYLVFLILLANVPDDLEEFIDLLYQSQMEPISVIMVGIGDADFSVLEQSFETGKLVNSSGKSFDRDVAVFLRFNNFGMNGLTMLMSSALFSIPDQAMHWFEVNIELVSS</sequence>
<dbReference type="VEuPathDB" id="TrichDB:TVAG_205440"/>
<organism evidence="2 3">
    <name type="scientific">Trichomonas vaginalis (strain ATCC PRA-98 / G3)</name>
    <dbReference type="NCBI Taxonomy" id="412133"/>
    <lineage>
        <taxon>Eukaryota</taxon>
        <taxon>Metamonada</taxon>
        <taxon>Parabasalia</taxon>
        <taxon>Trichomonadida</taxon>
        <taxon>Trichomonadidae</taxon>
        <taxon>Trichomonas</taxon>
    </lineage>
</organism>
<dbReference type="InterPro" id="IPR045052">
    <property type="entry name" value="Copine"/>
</dbReference>
<feature type="domain" description="Copine C-terminal" evidence="1">
    <location>
        <begin position="299"/>
        <end position="503"/>
    </location>
</feature>